<evidence type="ECO:0000259" key="1">
    <source>
        <dbReference type="Pfam" id="PF12471"/>
    </source>
</evidence>
<dbReference type="Proteomes" id="UP001162060">
    <property type="component" value="Unassembled WGS sequence"/>
</dbReference>
<sequence length="148" mass="17028">MVTIDPFGACFVEAFPEYIQKGYDIRPTIAVTRANMDFPEIHEAVRLGRLKPDGKILKNLSQLVNTEVAIHPVWYLPEVAKQFDTMEANFRQQIFQETNGMYSELVTTPSTSNQNCSYLCHHRLQQKLLDDLTQFVVERFDTAILDVC</sequence>
<dbReference type="Pfam" id="PF12471">
    <property type="entry name" value="GTP_CH_N"/>
    <property type="match status" value="1"/>
</dbReference>
<reference evidence="2" key="1">
    <citation type="submission" date="2024-01" db="EMBL/GenBank/DDBJ databases">
        <authorList>
            <person name="Webb A."/>
        </authorList>
    </citation>
    <scope>NUCLEOTIDE SEQUENCE</scope>
    <source>
        <strain evidence="2">Pm1</strain>
    </source>
</reference>
<protein>
    <recommendedName>
        <fullName evidence="1">GTP cyclohydrolase N-terminal domain-containing protein</fullName>
    </recommendedName>
</protein>
<proteinExistence type="predicted"/>
<dbReference type="AlphaFoldDB" id="A0AAV1T3F6"/>
<dbReference type="EMBL" id="CAKLBY020000004">
    <property type="protein sequence ID" value="CAK7895395.1"/>
    <property type="molecule type" value="Genomic_DNA"/>
</dbReference>
<feature type="domain" description="GTP cyclohydrolase N-terminal" evidence="1">
    <location>
        <begin position="2"/>
        <end position="97"/>
    </location>
</feature>
<organism evidence="2 3">
    <name type="scientific">Peronospora matthiolae</name>
    <dbReference type="NCBI Taxonomy" id="2874970"/>
    <lineage>
        <taxon>Eukaryota</taxon>
        <taxon>Sar</taxon>
        <taxon>Stramenopiles</taxon>
        <taxon>Oomycota</taxon>
        <taxon>Peronosporomycetes</taxon>
        <taxon>Peronosporales</taxon>
        <taxon>Peronosporaceae</taxon>
        <taxon>Peronospora</taxon>
    </lineage>
</organism>
<comment type="caution">
    <text evidence="2">The sequence shown here is derived from an EMBL/GenBank/DDBJ whole genome shotgun (WGS) entry which is preliminary data.</text>
</comment>
<name>A0AAV1T3F6_9STRA</name>
<gene>
    <name evidence="2" type="ORF">PM001_LOCUS1037</name>
</gene>
<accession>A0AAV1T3F6</accession>
<dbReference type="PANTHER" id="PTHR47259:SF2">
    <property type="entry name" value="URACIL-REGULATED PROTEIN 1"/>
    <property type="match status" value="1"/>
</dbReference>
<dbReference type="PANTHER" id="PTHR47259">
    <property type="match status" value="1"/>
</dbReference>
<dbReference type="InterPro" id="IPR022163">
    <property type="entry name" value="GTP_CH_N"/>
</dbReference>
<evidence type="ECO:0000313" key="2">
    <source>
        <dbReference type="EMBL" id="CAK7895395.1"/>
    </source>
</evidence>
<evidence type="ECO:0000313" key="3">
    <source>
        <dbReference type="Proteomes" id="UP001162060"/>
    </source>
</evidence>